<dbReference type="GO" id="GO:0046872">
    <property type="term" value="F:metal ion binding"/>
    <property type="evidence" value="ECO:0007669"/>
    <property type="project" value="UniProtKB-KW"/>
</dbReference>
<dbReference type="Pfam" id="PF01850">
    <property type="entry name" value="PIN"/>
    <property type="match status" value="1"/>
</dbReference>
<comment type="cofactor">
    <cofactor evidence="1">
        <name>Mg(2+)</name>
        <dbReference type="ChEBI" id="CHEBI:18420"/>
    </cofactor>
</comment>
<dbReference type="GO" id="GO:0004519">
    <property type="term" value="F:endonuclease activity"/>
    <property type="evidence" value="ECO:0007669"/>
    <property type="project" value="UniProtKB-KW"/>
</dbReference>
<keyword evidence="5" id="KW-0378">Hydrolase</keyword>
<evidence type="ECO:0000256" key="7">
    <source>
        <dbReference type="ARBA" id="ARBA00038093"/>
    </source>
</evidence>
<comment type="similarity">
    <text evidence="7">Belongs to the PINc/VapC protein family.</text>
</comment>
<dbReference type="STRING" id="529505.SAMN05421761_101376"/>
<keyword evidence="10" id="KW-1185">Reference proteome</keyword>
<evidence type="ECO:0000259" key="8">
    <source>
        <dbReference type="Pfam" id="PF01850"/>
    </source>
</evidence>
<proteinExistence type="inferred from homology"/>
<dbReference type="RefSeq" id="WP_076497984.1">
    <property type="nucleotide sequence ID" value="NZ_FTOP01000001.1"/>
</dbReference>
<evidence type="ECO:0000256" key="1">
    <source>
        <dbReference type="ARBA" id="ARBA00001946"/>
    </source>
</evidence>
<organism evidence="9 10">
    <name type="scientific">Belliella pelovolcani</name>
    <dbReference type="NCBI Taxonomy" id="529505"/>
    <lineage>
        <taxon>Bacteria</taxon>
        <taxon>Pseudomonadati</taxon>
        <taxon>Bacteroidota</taxon>
        <taxon>Cytophagia</taxon>
        <taxon>Cytophagales</taxon>
        <taxon>Cyclobacteriaceae</taxon>
        <taxon>Belliella</taxon>
    </lineage>
</organism>
<dbReference type="SUPFAM" id="SSF88723">
    <property type="entry name" value="PIN domain-like"/>
    <property type="match status" value="1"/>
</dbReference>
<evidence type="ECO:0000256" key="4">
    <source>
        <dbReference type="ARBA" id="ARBA00022723"/>
    </source>
</evidence>
<dbReference type="PANTHER" id="PTHR33653">
    <property type="entry name" value="RIBONUCLEASE VAPC2"/>
    <property type="match status" value="1"/>
</dbReference>
<keyword evidence="4" id="KW-0479">Metal-binding</keyword>
<dbReference type="EMBL" id="FTOP01000001">
    <property type="protein sequence ID" value="SIS55373.1"/>
    <property type="molecule type" value="Genomic_DNA"/>
</dbReference>
<dbReference type="InterPro" id="IPR029060">
    <property type="entry name" value="PIN-like_dom_sf"/>
</dbReference>
<evidence type="ECO:0000256" key="2">
    <source>
        <dbReference type="ARBA" id="ARBA00022649"/>
    </source>
</evidence>
<evidence type="ECO:0000313" key="9">
    <source>
        <dbReference type="EMBL" id="SIS55373.1"/>
    </source>
</evidence>
<dbReference type="InterPro" id="IPR002716">
    <property type="entry name" value="PIN_dom"/>
</dbReference>
<evidence type="ECO:0000313" key="10">
    <source>
        <dbReference type="Proteomes" id="UP000186026"/>
    </source>
</evidence>
<evidence type="ECO:0000256" key="5">
    <source>
        <dbReference type="ARBA" id="ARBA00022801"/>
    </source>
</evidence>
<keyword evidence="6" id="KW-0460">Magnesium</keyword>
<sequence length="132" mass="15227">MKKYLLDTNICAYFLNGKFDLESKIEEIGIERCFVSEITIAELKYGVAKSTFKEKNKKTLELFLTMFNILPIFPALDIYAKEKARLKTKGKILDDFDLLIGSTAVFNDLILVTKNISDFDRLENITIEDWTV</sequence>
<reference evidence="10" key="1">
    <citation type="submission" date="2017-01" db="EMBL/GenBank/DDBJ databases">
        <authorList>
            <person name="Varghese N."/>
            <person name="Submissions S."/>
        </authorList>
    </citation>
    <scope>NUCLEOTIDE SEQUENCE [LARGE SCALE GENOMIC DNA]</scope>
    <source>
        <strain evidence="10">DSM 46698</strain>
    </source>
</reference>
<protein>
    <submittedName>
        <fullName evidence="9">tRNA(fMet)-specific endonuclease VapC</fullName>
    </submittedName>
</protein>
<dbReference type="GO" id="GO:0016787">
    <property type="term" value="F:hydrolase activity"/>
    <property type="evidence" value="ECO:0007669"/>
    <property type="project" value="UniProtKB-KW"/>
</dbReference>
<evidence type="ECO:0000256" key="3">
    <source>
        <dbReference type="ARBA" id="ARBA00022722"/>
    </source>
</evidence>
<dbReference type="Gene3D" id="3.40.50.1010">
    <property type="entry name" value="5'-nuclease"/>
    <property type="match status" value="1"/>
</dbReference>
<gene>
    <name evidence="9" type="ORF">SAMN05421761_101376</name>
</gene>
<keyword evidence="9" id="KW-0255">Endonuclease</keyword>
<feature type="domain" description="PIN" evidence="8">
    <location>
        <begin position="4"/>
        <end position="122"/>
    </location>
</feature>
<accession>A0A1N7K1A1</accession>
<dbReference type="AlphaFoldDB" id="A0A1N7K1A1"/>
<name>A0A1N7K1A1_9BACT</name>
<keyword evidence="2" id="KW-1277">Toxin-antitoxin system</keyword>
<dbReference type="OrthoDB" id="9796690at2"/>
<dbReference type="CDD" id="cd18743">
    <property type="entry name" value="PIN_VapC4-5_FitB-like"/>
    <property type="match status" value="1"/>
</dbReference>
<dbReference type="InterPro" id="IPR050556">
    <property type="entry name" value="Type_II_TA_system_RNase"/>
</dbReference>
<evidence type="ECO:0000256" key="6">
    <source>
        <dbReference type="ARBA" id="ARBA00022842"/>
    </source>
</evidence>
<dbReference type="Proteomes" id="UP000186026">
    <property type="component" value="Unassembled WGS sequence"/>
</dbReference>
<dbReference type="PANTHER" id="PTHR33653:SF1">
    <property type="entry name" value="RIBONUCLEASE VAPC2"/>
    <property type="match status" value="1"/>
</dbReference>
<keyword evidence="3" id="KW-0540">Nuclease</keyword>